<name>D5C3Z2_NITHN</name>
<feature type="region of interest" description="Disordered" evidence="1">
    <location>
        <begin position="1"/>
        <end position="28"/>
    </location>
</feature>
<dbReference type="Proteomes" id="UP000001844">
    <property type="component" value="Chromosome"/>
</dbReference>
<reference evidence="3" key="1">
    <citation type="submission" date="2010-04" db="EMBL/GenBank/DDBJ databases">
        <title>Complete genome sequence of Nitrosococcus halophilus Nc4, a salt-adapted, aerobic obligate ammonia-oxidizing sulfur purple bacterium.</title>
        <authorList>
            <consortium name="US DOE Joint Genome Institute"/>
            <person name="Campbell M.A."/>
            <person name="Malfatti S.A."/>
            <person name="Chain P.S.G."/>
            <person name="Heidelberg J.F."/>
            <person name="Ward B.B."/>
            <person name="Klotz M.G."/>
        </authorList>
    </citation>
    <scope>NUCLEOTIDE SEQUENCE [LARGE SCALE GENOMIC DNA]</scope>
    <source>
        <strain evidence="3">Nc4</strain>
    </source>
</reference>
<dbReference type="AlphaFoldDB" id="D5C3Z2"/>
<dbReference type="EMBL" id="CP001798">
    <property type="protein sequence ID" value="ADE16929.1"/>
    <property type="molecule type" value="Genomic_DNA"/>
</dbReference>
<accession>D5C3Z2</accession>
<dbReference type="KEGG" id="nhl:Nhal_3919"/>
<gene>
    <name evidence="2" type="ordered locus">Nhal_3919</name>
</gene>
<dbReference type="HOGENOM" id="CLU_3009693_0_0_6"/>
<proteinExistence type="predicted"/>
<keyword evidence="3" id="KW-1185">Reference proteome</keyword>
<evidence type="ECO:0000313" key="2">
    <source>
        <dbReference type="EMBL" id="ADE16929.1"/>
    </source>
</evidence>
<organism evidence="2 3">
    <name type="scientific">Nitrosococcus halophilus (strain Nc4)</name>
    <dbReference type="NCBI Taxonomy" id="472759"/>
    <lineage>
        <taxon>Bacteria</taxon>
        <taxon>Pseudomonadati</taxon>
        <taxon>Pseudomonadota</taxon>
        <taxon>Gammaproteobacteria</taxon>
        <taxon>Chromatiales</taxon>
        <taxon>Chromatiaceae</taxon>
        <taxon>Nitrosococcus</taxon>
    </lineage>
</organism>
<feature type="compositionally biased region" description="Basic and acidic residues" evidence="1">
    <location>
        <begin position="1"/>
        <end position="17"/>
    </location>
</feature>
<evidence type="ECO:0000313" key="3">
    <source>
        <dbReference type="Proteomes" id="UP000001844"/>
    </source>
</evidence>
<evidence type="ECO:0000256" key="1">
    <source>
        <dbReference type="SAM" id="MobiDB-lite"/>
    </source>
</evidence>
<sequence>MREKKKAVEALRRDGHIPPENAGSKKPGQLSIADYLKQRVMGPRFLYPLRGHSQGF</sequence>
<protein>
    <submittedName>
        <fullName evidence="2">Uncharacterized protein</fullName>
    </submittedName>
</protein>